<keyword evidence="8" id="KW-0833">Ubl conjugation pathway</keyword>
<dbReference type="GO" id="GO:0060816">
    <property type="term" value="P:random inactivation of X chromosome"/>
    <property type="evidence" value="ECO:0007669"/>
    <property type="project" value="TreeGrafter"/>
</dbReference>
<comment type="caution">
    <text evidence="15">The sequence shown here is derived from an EMBL/GenBank/DDBJ whole genome shotgun (WGS) entry which is preliminary data.</text>
</comment>
<evidence type="ECO:0000313" key="15">
    <source>
        <dbReference type="EMBL" id="KAH0500101.1"/>
    </source>
</evidence>
<dbReference type="Pfam" id="PF25914">
    <property type="entry name" value="RNF6_N"/>
    <property type="match status" value="1"/>
</dbReference>
<name>A0A8J6FW29_MICOH</name>
<dbReference type="GO" id="GO:0008270">
    <property type="term" value="F:zinc ion binding"/>
    <property type="evidence" value="ECO:0007669"/>
    <property type="project" value="UniProtKB-KW"/>
</dbReference>
<evidence type="ECO:0000256" key="5">
    <source>
        <dbReference type="ARBA" id="ARBA00022679"/>
    </source>
</evidence>
<dbReference type="Proteomes" id="UP000710432">
    <property type="component" value="Unassembled WGS sequence"/>
</dbReference>
<dbReference type="InterPro" id="IPR051834">
    <property type="entry name" value="RING_finger_E3_ligase"/>
</dbReference>
<evidence type="ECO:0000256" key="13">
    <source>
        <dbReference type="SAM" id="MobiDB-lite"/>
    </source>
</evidence>
<keyword evidence="9" id="KW-0862">Zinc</keyword>
<dbReference type="SMART" id="SM00184">
    <property type="entry name" value="RING"/>
    <property type="match status" value="1"/>
</dbReference>
<feature type="compositionally biased region" description="Polar residues" evidence="13">
    <location>
        <begin position="176"/>
        <end position="189"/>
    </location>
</feature>
<sequence>MQLRRSYFNTEGPVDWISVLCHNRQIIVHLFIKMENSDSSDQGNDQSAAQRRRQVDHLDQQEAFYRFVNNLSGEDYRLLRNNNLLGTPGESTGEELFRRLQQIKEGPPPPQPSPLLQSSEENGDSSDDESNGDSVIDWLSSVRQTGNTTTSGQRGKQSGRAVSHTNPNSGDFRFSLESTNRNNGSQTSENENEPFATCLSVENMDRSLQRQMENSASETSSARTPRSEHSSAEALTDVPSTRGRRRARSPKPDHQRRTRARAERQRSSLHPANENPQRSHHSISSLTFEQPLVNKIEGSSRAPHHGTLRHQITGPELLGRGRFVASGSRNSAAQGTSSSDTDTNGEAAGSGQRPPTRDLQVRRFLLAEDRQRDGIASRTRSRSQIPNNTVTYESEPEGFIGTFTLSERAAGRSYVSTHRFSTLTIFNSGSKETTSVPIQTRLRQRTTAFDELPWSGRGSSGGNNSVSVPSYNPGSSFIDEYSKSISQMFEGGIEATRLYPFNDNHLTREPTNVQINNLATRSFGENDALKTCTICITEYTEGDKLRVLPCSHKYHVHCIDRWLSENNTCPICRRVVFSSWNRQRVV</sequence>
<evidence type="ECO:0000256" key="4">
    <source>
        <dbReference type="ARBA" id="ARBA00012483"/>
    </source>
</evidence>
<feature type="region of interest" description="Disordered" evidence="13">
    <location>
        <begin position="103"/>
        <end position="194"/>
    </location>
</feature>
<evidence type="ECO:0000256" key="6">
    <source>
        <dbReference type="ARBA" id="ARBA00022723"/>
    </source>
</evidence>
<keyword evidence="7 12" id="KW-0863">Zinc-finger</keyword>
<feature type="compositionally biased region" description="Polar residues" evidence="13">
    <location>
        <begin position="327"/>
        <end position="344"/>
    </location>
</feature>
<feature type="compositionally biased region" description="Polar residues" evidence="13">
    <location>
        <begin position="141"/>
        <end position="156"/>
    </location>
</feature>
<dbReference type="SUPFAM" id="SSF57850">
    <property type="entry name" value="RING/U-box"/>
    <property type="match status" value="1"/>
</dbReference>
<feature type="compositionally biased region" description="Basic and acidic residues" evidence="13">
    <location>
        <begin position="250"/>
        <end position="266"/>
    </location>
</feature>
<dbReference type="PANTHER" id="PTHR45931:SF4">
    <property type="entry name" value="E3 UBIQUITIN-PROTEIN LIGASE RLIM"/>
    <property type="match status" value="1"/>
</dbReference>
<feature type="compositionally biased region" description="Polar residues" evidence="13">
    <location>
        <begin position="209"/>
        <end position="224"/>
    </location>
</feature>
<comment type="pathway">
    <text evidence="3">Protein modification; protein ubiquitination.</text>
</comment>
<keyword evidence="6" id="KW-0479">Metal-binding</keyword>
<dbReference type="AlphaFoldDB" id="A0A8J6FW29"/>
<dbReference type="PANTHER" id="PTHR45931">
    <property type="entry name" value="SI:CH211-59O9.10"/>
    <property type="match status" value="1"/>
</dbReference>
<dbReference type="GO" id="GO:0006511">
    <property type="term" value="P:ubiquitin-dependent protein catabolic process"/>
    <property type="evidence" value="ECO:0007669"/>
    <property type="project" value="TreeGrafter"/>
</dbReference>
<comment type="similarity">
    <text evidence="11">Belongs to the RNF12 family.</text>
</comment>
<evidence type="ECO:0000256" key="3">
    <source>
        <dbReference type="ARBA" id="ARBA00004906"/>
    </source>
</evidence>
<evidence type="ECO:0000256" key="7">
    <source>
        <dbReference type="ARBA" id="ARBA00022771"/>
    </source>
</evidence>
<evidence type="ECO:0000256" key="1">
    <source>
        <dbReference type="ARBA" id="ARBA00000900"/>
    </source>
</evidence>
<gene>
    <name evidence="15" type="ORF">LTLLF_202900</name>
</gene>
<dbReference type="PROSITE" id="PS50089">
    <property type="entry name" value="ZF_RING_2"/>
    <property type="match status" value="1"/>
</dbReference>
<evidence type="ECO:0000259" key="14">
    <source>
        <dbReference type="PROSITE" id="PS50089"/>
    </source>
</evidence>
<organism evidence="15 16">
    <name type="scientific">Microtus ochrogaster</name>
    <name type="common">Prairie vole</name>
    <dbReference type="NCBI Taxonomy" id="79684"/>
    <lineage>
        <taxon>Eukaryota</taxon>
        <taxon>Metazoa</taxon>
        <taxon>Chordata</taxon>
        <taxon>Craniata</taxon>
        <taxon>Vertebrata</taxon>
        <taxon>Euteleostomi</taxon>
        <taxon>Mammalia</taxon>
        <taxon>Eutheria</taxon>
        <taxon>Euarchontoglires</taxon>
        <taxon>Glires</taxon>
        <taxon>Rodentia</taxon>
        <taxon>Myomorpha</taxon>
        <taxon>Muroidea</taxon>
        <taxon>Cricetidae</taxon>
        <taxon>Arvicolinae</taxon>
        <taxon>Microtus</taxon>
    </lineage>
</organism>
<keyword evidence="10" id="KW-0539">Nucleus</keyword>
<feature type="compositionally biased region" description="Polar residues" evidence="13">
    <location>
        <begin position="268"/>
        <end position="283"/>
    </location>
</feature>
<accession>A0A8J6FW29</accession>
<dbReference type="Pfam" id="PF13639">
    <property type="entry name" value="zf-RING_2"/>
    <property type="match status" value="1"/>
</dbReference>
<dbReference type="EMBL" id="JAATJU010027867">
    <property type="protein sequence ID" value="KAH0500101.1"/>
    <property type="molecule type" value="Genomic_DNA"/>
</dbReference>
<evidence type="ECO:0000256" key="8">
    <source>
        <dbReference type="ARBA" id="ARBA00022786"/>
    </source>
</evidence>
<feature type="compositionally biased region" description="Acidic residues" evidence="13">
    <location>
        <begin position="121"/>
        <end position="131"/>
    </location>
</feature>
<dbReference type="Gene3D" id="3.30.40.10">
    <property type="entry name" value="Zinc/RING finger domain, C3HC4 (zinc finger)"/>
    <property type="match status" value="1"/>
</dbReference>
<dbReference type="GO" id="GO:0005634">
    <property type="term" value="C:nucleus"/>
    <property type="evidence" value="ECO:0007669"/>
    <property type="project" value="UniProtKB-SubCell"/>
</dbReference>
<comment type="subcellular location">
    <subcellularLocation>
        <location evidence="2">Nucleus</location>
    </subcellularLocation>
</comment>
<dbReference type="InterPro" id="IPR001841">
    <property type="entry name" value="Znf_RING"/>
</dbReference>
<evidence type="ECO:0000256" key="10">
    <source>
        <dbReference type="ARBA" id="ARBA00023242"/>
    </source>
</evidence>
<evidence type="ECO:0000313" key="16">
    <source>
        <dbReference type="Proteomes" id="UP000710432"/>
    </source>
</evidence>
<dbReference type="GO" id="GO:0061630">
    <property type="term" value="F:ubiquitin protein ligase activity"/>
    <property type="evidence" value="ECO:0007669"/>
    <property type="project" value="UniProtKB-EC"/>
</dbReference>
<keyword evidence="5" id="KW-0808">Transferase</keyword>
<feature type="region of interest" description="Disordered" evidence="13">
    <location>
        <begin position="326"/>
        <end position="393"/>
    </location>
</feature>
<dbReference type="InterPro" id="IPR058896">
    <property type="entry name" value="RNF6/12_N"/>
</dbReference>
<feature type="domain" description="RING-type" evidence="14">
    <location>
        <begin position="532"/>
        <end position="573"/>
    </location>
</feature>
<evidence type="ECO:0000256" key="2">
    <source>
        <dbReference type="ARBA" id="ARBA00004123"/>
    </source>
</evidence>
<feature type="compositionally biased region" description="Polar residues" evidence="13">
    <location>
        <begin position="382"/>
        <end position="392"/>
    </location>
</feature>
<dbReference type="EC" id="2.3.2.27" evidence="4"/>
<feature type="region of interest" description="Disordered" evidence="13">
    <location>
        <begin position="208"/>
        <end position="283"/>
    </location>
</feature>
<feature type="compositionally biased region" description="Basic and acidic residues" evidence="13">
    <location>
        <begin position="355"/>
        <end position="375"/>
    </location>
</feature>
<evidence type="ECO:0000256" key="11">
    <source>
        <dbReference type="ARBA" id="ARBA00038418"/>
    </source>
</evidence>
<dbReference type="InterPro" id="IPR013083">
    <property type="entry name" value="Znf_RING/FYVE/PHD"/>
</dbReference>
<evidence type="ECO:0000256" key="9">
    <source>
        <dbReference type="ARBA" id="ARBA00022833"/>
    </source>
</evidence>
<protein>
    <recommendedName>
        <fullName evidence="4">RING-type E3 ubiquitin transferase</fullName>
        <ecNumber evidence="4">2.3.2.27</ecNumber>
    </recommendedName>
</protein>
<dbReference type="GO" id="GO:0016567">
    <property type="term" value="P:protein ubiquitination"/>
    <property type="evidence" value="ECO:0007669"/>
    <property type="project" value="TreeGrafter"/>
</dbReference>
<reference evidence="15" key="1">
    <citation type="submission" date="2020-03" db="EMBL/GenBank/DDBJ databases">
        <title>Studies in the Genomics of Life Span.</title>
        <authorList>
            <person name="Glass D."/>
        </authorList>
    </citation>
    <scope>NUCLEOTIDE SEQUENCE</scope>
    <source>
        <strain evidence="15">LTLLF</strain>
        <tissue evidence="15">Muscle</tissue>
    </source>
</reference>
<comment type="catalytic activity">
    <reaction evidence="1">
        <text>S-ubiquitinyl-[E2 ubiquitin-conjugating enzyme]-L-cysteine + [acceptor protein]-L-lysine = [E2 ubiquitin-conjugating enzyme]-L-cysteine + N(6)-ubiquitinyl-[acceptor protein]-L-lysine.</text>
        <dbReference type="EC" id="2.3.2.27"/>
    </reaction>
</comment>
<proteinExistence type="inferred from homology"/>
<evidence type="ECO:0000256" key="12">
    <source>
        <dbReference type="PROSITE-ProRule" id="PRU00175"/>
    </source>
</evidence>